<evidence type="ECO:0000259" key="1">
    <source>
        <dbReference type="Pfam" id="PF18096"/>
    </source>
</evidence>
<name>A0A6J4H2M4_9CHLR</name>
<dbReference type="GO" id="GO:0008168">
    <property type="term" value="F:methyltransferase activity"/>
    <property type="evidence" value="ECO:0007669"/>
    <property type="project" value="InterPro"/>
</dbReference>
<dbReference type="EMBL" id="CADCTK010000033">
    <property type="protein sequence ID" value="CAA9211594.1"/>
    <property type="molecule type" value="Genomic_DNA"/>
</dbReference>
<organism evidence="2">
    <name type="scientific">uncultured Chloroflexia bacterium</name>
    <dbReference type="NCBI Taxonomy" id="1672391"/>
    <lineage>
        <taxon>Bacteria</taxon>
        <taxon>Bacillati</taxon>
        <taxon>Chloroflexota</taxon>
        <taxon>Chloroflexia</taxon>
        <taxon>environmental samples</taxon>
    </lineage>
</organism>
<dbReference type="GO" id="GO:0036261">
    <property type="term" value="P:7-methylguanosine cap hypermethylation"/>
    <property type="evidence" value="ECO:0007669"/>
    <property type="project" value="InterPro"/>
</dbReference>
<dbReference type="Pfam" id="PF09445">
    <property type="entry name" value="Methyltransf_15"/>
    <property type="match status" value="1"/>
</dbReference>
<evidence type="ECO:0000313" key="2">
    <source>
        <dbReference type="EMBL" id="CAA9211594.1"/>
    </source>
</evidence>
<sequence>MLTLDSLEELLGPKGQEALSLAIERRPSPATLLADLEALRGPYGPVLASAAVEIAMLRARAEAKFSRAPEMYFTREALEQATTEAVARHRATRYQDCAAIVDLCCGIGGDLVQLAGLGSVAGVDLDPLRLRMARLNAAAYGVADRVTLHQADVGTWEPPAGAALFFDPARRLEGRRVFEPERYQPSLGLIDRWLGRSDGIGVKVAPGIDYDALPWEHREVEVVSLGGEVKEAVLWFGRFVRAERSATVLPAGATLSASAVEPIPSTAPRRYLYEPDGAVIRAHLVEHLAAELGATKIDDKIAFLSGDEQRVTPFARSFRVDDVLPFNLKRLRQYLRERSIGRVVVKKRGSPIDPQVFEQQLRARGDRSAVIVLTRVLGKPATLICDERD</sequence>
<reference evidence="2" key="1">
    <citation type="submission" date="2020-02" db="EMBL/GenBank/DDBJ databases">
        <authorList>
            <person name="Meier V. D."/>
        </authorList>
    </citation>
    <scope>NUCLEOTIDE SEQUENCE</scope>
    <source>
        <strain evidence="2">AVDCRST_MAG26</strain>
    </source>
</reference>
<feature type="domain" description="THUMP-like" evidence="1">
    <location>
        <begin position="315"/>
        <end position="386"/>
    </location>
</feature>
<dbReference type="InterPro" id="IPR029063">
    <property type="entry name" value="SAM-dependent_MTases_sf"/>
</dbReference>
<gene>
    <name evidence="2" type="ORF">AVDCRST_MAG26-121</name>
</gene>
<dbReference type="InterPro" id="IPR041497">
    <property type="entry name" value="Thump-like"/>
</dbReference>
<dbReference type="SUPFAM" id="SSF53335">
    <property type="entry name" value="S-adenosyl-L-methionine-dependent methyltransferases"/>
    <property type="match status" value="1"/>
</dbReference>
<accession>A0A6J4H2M4</accession>
<proteinExistence type="predicted"/>
<dbReference type="CDD" id="cd02440">
    <property type="entry name" value="AdoMet_MTases"/>
    <property type="match status" value="1"/>
</dbReference>
<dbReference type="Gene3D" id="3.40.50.150">
    <property type="entry name" value="Vaccinia Virus protein VP39"/>
    <property type="match status" value="1"/>
</dbReference>
<dbReference type="PANTHER" id="PTHR14741:SF32">
    <property type="entry name" value="TRIMETHYLGUANOSINE SYNTHASE"/>
    <property type="match status" value="1"/>
</dbReference>
<protein>
    <recommendedName>
        <fullName evidence="1">THUMP-like domain-containing protein</fullName>
    </recommendedName>
</protein>
<dbReference type="PANTHER" id="PTHR14741">
    <property type="entry name" value="S-ADENOSYLMETHIONINE-DEPENDENT METHYLTRANSFERASE RELATED"/>
    <property type="match status" value="1"/>
</dbReference>
<dbReference type="AlphaFoldDB" id="A0A6J4H2M4"/>
<dbReference type="InterPro" id="IPR019012">
    <property type="entry name" value="RNA_cap_Gua-N2-MeTrfase"/>
</dbReference>
<dbReference type="Pfam" id="PF18096">
    <property type="entry name" value="Thump_like"/>
    <property type="match status" value="1"/>
</dbReference>